<reference evidence="2" key="1">
    <citation type="submission" date="2017-07" db="EMBL/GenBank/DDBJ databases">
        <authorList>
            <person name="Mikheyev A."/>
            <person name="Grau M."/>
        </authorList>
    </citation>
    <scope>NUCLEOTIDE SEQUENCE</scope>
    <source>
        <tissue evidence="2">Venom_gland</tissue>
    </source>
</reference>
<feature type="region of interest" description="Disordered" evidence="1">
    <location>
        <begin position="1"/>
        <end position="22"/>
    </location>
</feature>
<protein>
    <submittedName>
        <fullName evidence="2">Uncharacterized protein</fullName>
    </submittedName>
</protein>
<dbReference type="EMBL" id="IACJ01128479">
    <property type="protein sequence ID" value="LAA57558.1"/>
    <property type="molecule type" value="Transcribed_RNA"/>
</dbReference>
<feature type="compositionally biased region" description="Basic and acidic residues" evidence="1">
    <location>
        <begin position="111"/>
        <end position="126"/>
    </location>
</feature>
<evidence type="ECO:0000256" key="1">
    <source>
        <dbReference type="SAM" id="MobiDB-lite"/>
    </source>
</evidence>
<dbReference type="AlphaFoldDB" id="A0A2D4GCY0"/>
<name>A0A2D4GCY0_MICCO</name>
<sequence>MWRLQLPEFPSQPGGGNSGSWKSMLLKRCLRMRGKNPTLNRKNMGLANLQKTGDFLQQGAERKLKINLERISFRQDRRRKRKAKYFWGEGGGWEAHEQEGKGPRAPSGLGKSEKSQAEIHKRLDPP</sequence>
<proteinExistence type="predicted"/>
<organism evidence="2">
    <name type="scientific">Micrurus corallinus</name>
    <name type="common">Brazilian coral snake</name>
    <dbReference type="NCBI Taxonomy" id="54390"/>
    <lineage>
        <taxon>Eukaryota</taxon>
        <taxon>Metazoa</taxon>
        <taxon>Chordata</taxon>
        <taxon>Craniata</taxon>
        <taxon>Vertebrata</taxon>
        <taxon>Euteleostomi</taxon>
        <taxon>Lepidosauria</taxon>
        <taxon>Squamata</taxon>
        <taxon>Bifurcata</taxon>
        <taxon>Unidentata</taxon>
        <taxon>Episquamata</taxon>
        <taxon>Toxicofera</taxon>
        <taxon>Serpentes</taxon>
        <taxon>Colubroidea</taxon>
        <taxon>Elapidae</taxon>
        <taxon>Elapinae</taxon>
        <taxon>Micrurus</taxon>
    </lineage>
</organism>
<reference evidence="2" key="2">
    <citation type="submission" date="2017-11" db="EMBL/GenBank/DDBJ databases">
        <title>Coralsnake Venomics: Analyses of Venom Gland Transcriptomes and Proteomes of Six Brazilian Taxa.</title>
        <authorList>
            <person name="Aird S.D."/>
            <person name="Jorge da Silva N."/>
            <person name="Qiu L."/>
            <person name="Villar-Briones A."/>
            <person name="Aparecida-Saddi V."/>
            <person name="Campos-Telles M.P."/>
            <person name="Grau M."/>
            <person name="Mikheyev A.S."/>
        </authorList>
    </citation>
    <scope>NUCLEOTIDE SEQUENCE</scope>
    <source>
        <tissue evidence="2">Venom_gland</tissue>
    </source>
</reference>
<accession>A0A2D4GCY0</accession>
<feature type="region of interest" description="Disordered" evidence="1">
    <location>
        <begin position="90"/>
        <end position="126"/>
    </location>
</feature>
<evidence type="ECO:0000313" key="2">
    <source>
        <dbReference type="EMBL" id="LAA57558.1"/>
    </source>
</evidence>